<dbReference type="Gene3D" id="3.40.30.10">
    <property type="entry name" value="Glutaredoxin"/>
    <property type="match status" value="1"/>
</dbReference>
<feature type="chain" id="PRO_5015514313" evidence="7">
    <location>
        <begin position="30"/>
        <end position="572"/>
    </location>
</feature>
<feature type="transmembrane region" description="Helical" evidence="6">
    <location>
        <begin position="212"/>
        <end position="239"/>
    </location>
</feature>
<evidence type="ECO:0000256" key="2">
    <source>
        <dbReference type="ARBA" id="ARBA00022692"/>
    </source>
</evidence>
<dbReference type="Pfam" id="PF02683">
    <property type="entry name" value="DsbD_TM"/>
    <property type="match status" value="1"/>
</dbReference>
<keyword evidence="7" id="KW-0732">Signal</keyword>
<keyword evidence="10" id="KW-1185">Reference proteome</keyword>
<evidence type="ECO:0000259" key="8">
    <source>
        <dbReference type="Pfam" id="PF02683"/>
    </source>
</evidence>
<evidence type="ECO:0000256" key="1">
    <source>
        <dbReference type="ARBA" id="ARBA00004141"/>
    </source>
</evidence>
<evidence type="ECO:0000256" key="6">
    <source>
        <dbReference type="SAM" id="Phobius"/>
    </source>
</evidence>
<evidence type="ECO:0000256" key="7">
    <source>
        <dbReference type="SAM" id="SignalP"/>
    </source>
</evidence>
<dbReference type="EMBL" id="QAOQ01000002">
    <property type="protein sequence ID" value="PTQ99845.1"/>
    <property type="molecule type" value="Genomic_DNA"/>
</dbReference>
<dbReference type="GO" id="GO:0045454">
    <property type="term" value="P:cell redox homeostasis"/>
    <property type="evidence" value="ECO:0007669"/>
    <property type="project" value="TreeGrafter"/>
</dbReference>
<dbReference type="InterPro" id="IPR003834">
    <property type="entry name" value="Cyt_c_assmbl_TM_dom"/>
</dbReference>
<dbReference type="Proteomes" id="UP000244168">
    <property type="component" value="Unassembled WGS sequence"/>
</dbReference>
<dbReference type="GO" id="GO:0015035">
    <property type="term" value="F:protein-disulfide reductase activity"/>
    <property type="evidence" value="ECO:0007669"/>
    <property type="project" value="TreeGrafter"/>
</dbReference>
<gene>
    <name evidence="9" type="ORF">C8P68_102675</name>
</gene>
<feature type="transmembrane region" description="Helical" evidence="6">
    <location>
        <begin position="320"/>
        <end position="337"/>
    </location>
</feature>
<feature type="signal peptide" evidence="7">
    <location>
        <begin position="1"/>
        <end position="29"/>
    </location>
</feature>
<keyword evidence="3" id="KW-0201">Cytochrome c-type biogenesis</keyword>
<keyword evidence="4 6" id="KW-1133">Transmembrane helix</keyword>
<dbReference type="GO" id="GO:0017004">
    <property type="term" value="P:cytochrome complex assembly"/>
    <property type="evidence" value="ECO:0007669"/>
    <property type="project" value="UniProtKB-KW"/>
</dbReference>
<dbReference type="RefSeq" id="WP_107827753.1">
    <property type="nucleotide sequence ID" value="NZ_CP160205.1"/>
</dbReference>
<feature type="transmembrane region" description="Helical" evidence="6">
    <location>
        <begin position="91"/>
        <end position="115"/>
    </location>
</feature>
<feature type="transmembrane region" description="Helical" evidence="6">
    <location>
        <begin position="251"/>
        <end position="271"/>
    </location>
</feature>
<comment type="subcellular location">
    <subcellularLocation>
        <location evidence="1">Membrane</location>
        <topology evidence="1">Multi-pass membrane protein</topology>
    </subcellularLocation>
</comment>
<proteinExistence type="predicted"/>
<dbReference type="AlphaFoldDB" id="A0A2T5JDX1"/>
<organism evidence="9 10">
    <name type="scientific">Mucilaginibacter yixingensis</name>
    <dbReference type="NCBI Taxonomy" id="1295612"/>
    <lineage>
        <taxon>Bacteria</taxon>
        <taxon>Pseudomonadati</taxon>
        <taxon>Bacteroidota</taxon>
        <taxon>Sphingobacteriia</taxon>
        <taxon>Sphingobacteriales</taxon>
        <taxon>Sphingobacteriaceae</taxon>
        <taxon>Mucilaginibacter</taxon>
    </lineage>
</organism>
<evidence type="ECO:0000256" key="3">
    <source>
        <dbReference type="ARBA" id="ARBA00022748"/>
    </source>
</evidence>
<evidence type="ECO:0000256" key="5">
    <source>
        <dbReference type="ARBA" id="ARBA00023136"/>
    </source>
</evidence>
<keyword evidence="2 6" id="KW-0812">Transmembrane</keyword>
<reference evidence="9 10" key="1">
    <citation type="submission" date="2018-04" db="EMBL/GenBank/DDBJ databases">
        <title>Genomic Encyclopedia of Archaeal and Bacterial Type Strains, Phase II (KMG-II): from individual species to whole genera.</title>
        <authorList>
            <person name="Goeker M."/>
        </authorList>
    </citation>
    <scope>NUCLEOTIDE SEQUENCE [LARGE SCALE GENOMIC DNA]</scope>
    <source>
        <strain evidence="9 10">DSM 26809</strain>
    </source>
</reference>
<feature type="domain" description="Cytochrome C biogenesis protein transmembrane" evidence="8">
    <location>
        <begin position="93"/>
        <end position="306"/>
    </location>
</feature>
<dbReference type="PANTHER" id="PTHR32234:SF0">
    <property type="entry name" value="THIOL:DISULFIDE INTERCHANGE PROTEIN DSBD"/>
    <property type="match status" value="1"/>
</dbReference>
<dbReference type="PANTHER" id="PTHR32234">
    <property type="entry name" value="THIOL:DISULFIDE INTERCHANGE PROTEIN DSBD"/>
    <property type="match status" value="1"/>
</dbReference>
<evidence type="ECO:0000313" key="10">
    <source>
        <dbReference type="Proteomes" id="UP000244168"/>
    </source>
</evidence>
<dbReference type="SUPFAM" id="SSF52833">
    <property type="entry name" value="Thioredoxin-like"/>
    <property type="match status" value="1"/>
</dbReference>
<keyword evidence="5 6" id="KW-0472">Membrane</keyword>
<dbReference type="OrthoDB" id="9811036at2"/>
<feature type="transmembrane region" description="Helical" evidence="6">
    <location>
        <begin position="283"/>
        <end position="300"/>
    </location>
</feature>
<feature type="transmembrane region" description="Helical" evidence="6">
    <location>
        <begin position="136"/>
        <end position="159"/>
    </location>
</feature>
<feature type="transmembrane region" description="Helical" evidence="6">
    <location>
        <begin position="171"/>
        <end position="191"/>
    </location>
</feature>
<name>A0A2T5JDX1_9SPHI</name>
<sequence>MKFLIKKALKPALLIVALLAFTLGEHVFAQSKDTVSTGDVQFTEIQTPAQKIAAAKKKQDSLAKVQSDSLAKSGGGIAKGNSDNQGKPKTLWAIFITGFLGGFAAFLMPCIYPMLPLTVSFFTKRGGSRTKGILQSLLYGLSIIFIYVCLGLVITLIFGPTALNSLATNGVFNFLFFLLLVVFGVSFLGAFEITLPSSLANKLDQNSDKGGLTGIFFMAATLAVVSFSCTGPIVSSVLLDAALKGERIGPIISMLGFSSALALPFTIFAMFPSALKSLPSSGGWLNSVKVILGFIELAFSLKFLSNVDLAYHWNWFDREIFLSLWIALGILMSLYLIGKIKFSHDSDLPYLSVPRTFFAIVVFAFTVYMVPGLWGAPLKSISAFLPPLSTQDFDLSAGVGGGSATPIAQTSIKTKKYEEIFKRMPKVRGVDDWYDYDQAIQVAKELNRPVLIDFTGWNCVNCRQMENNVLPDPRVLKRLQNDFVVVQLVIDDKTPLPSSEQTVSKLTGEKITTLGGKWFDKEISQYNSNAQPWYVIIDGSGKPLVSPQGATHDIDGFVKYLDSGIAAYKAAH</sequence>
<evidence type="ECO:0000256" key="4">
    <source>
        <dbReference type="ARBA" id="ARBA00022989"/>
    </source>
</evidence>
<feature type="transmembrane region" description="Helical" evidence="6">
    <location>
        <begin position="357"/>
        <end position="376"/>
    </location>
</feature>
<dbReference type="InterPro" id="IPR036249">
    <property type="entry name" value="Thioredoxin-like_sf"/>
</dbReference>
<accession>A0A2T5JDX1</accession>
<protein>
    <submittedName>
        <fullName evidence="9">Thiol:disulfide interchange protein DsbD</fullName>
    </submittedName>
</protein>
<evidence type="ECO:0000313" key="9">
    <source>
        <dbReference type="EMBL" id="PTQ99845.1"/>
    </source>
</evidence>
<dbReference type="Pfam" id="PF13899">
    <property type="entry name" value="Thioredoxin_7"/>
    <property type="match status" value="1"/>
</dbReference>
<comment type="caution">
    <text evidence="9">The sequence shown here is derived from an EMBL/GenBank/DDBJ whole genome shotgun (WGS) entry which is preliminary data.</text>
</comment>
<dbReference type="GO" id="GO:0016020">
    <property type="term" value="C:membrane"/>
    <property type="evidence" value="ECO:0007669"/>
    <property type="project" value="UniProtKB-SubCell"/>
</dbReference>